<accession>A0A5S4H786</accession>
<reference evidence="1 2" key="1">
    <citation type="submission" date="2019-05" db="EMBL/GenBank/DDBJ databases">
        <title>Draft genome sequence of Actinomadura geliboluensis A8036.</title>
        <authorList>
            <person name="Saricaoglu S."/>
            <person name="Isik K."/>
        </authorList>
    </citation>
    <scope>NUCLEOTIDE SEQUENCE [LARGE SCALE GENOMIC DNA]</scope>
    <source>
        <strain evidence="1 2">A8036</strain>
    </source>
</reference>
<dbReference type="RefSeq" id="WP_138635546.1">
    <property type="nucleotide sequence ID" value="NZ_JASWDG010000002.1"/>
</dbReference>
<organism evidence="1 2">
    <name type="scientific">Actinomadura geliboluensis</name>
    <dbReference type="NCBI Taxonomy" id="882440"/>
    <lineage>
        <taxon>Bacteria</taxon>
        <taxon>Bacillati</taxon>
        <taxon>Actinomycetota</taxon>
        <taxon>Actinomycetes</taxon>
        <taxon>Streptosporangiales</taxon>
        <taxon>Thermomonosporaceae</taxon>
        <taxon>Actinomadura</taxon>
    </lineage>
</organism>
<name>A0A5S4H786_9ACTN</name>
<keyword evidence="2" id="KW-1185">Reference proteome</keyword>
<protein>
    <submittedName>
        <fullName evidence="1">Uncharacterized protein</fullName>
    </submittedName>
</protein>
<dbReference type="AlphaFoldDB" id="A0A5S4H786"/>
<proteinExistence type="predicted"/>
<evidence type="ECO:0000313" key="1">
    <source>
        <dbReference type="EMBL" id="TMR41103.1"/>
    </source>
</evidence>
<dbReference type="OrthoDB" id="3478846at2"/>
<evidence type="ECO:0000313" key="2">
    <source>
        <dbReference type="Proteomes" id="UP000305238"/>
    </source>
</evidence>
<gene>
    <name evidence="1" type="ORF">ETD96_07465</name>
</gene>
<dbReference type="EMBL" id="VCKZ01000032">
    <property type="protein sequence ID" value="TMR41103.1"/>
    <property type="molecule type" value="Genomic_DNA"/>
</dbReference>
<sequence>MIRRVRGLGRARARAVVSELMGEPMGAFDELPRVRRGPLHALYAALRRRAPQMSAARPDGGVLNVGYRGRTAQVVWDGDLGVFAWDEPDGGRIGPDVEKAAEVVAAALDAPVSPGASG</sequence>
<dbReference type="Proteomes" id="UP000305238">
    <property type="component" value="Unassembled WGS sequence"/>
</dbReference>
<comment type="caution">
    <text evidence="1">The sequence shown here is derived from an EMBL/GenBank/DDBJ whole genome shotgun (WGS) entry which is preliminary data.</text>
</comment>